<name>A0A419Q1L2_CLOSI</name>
<evidence type="ECO:0000256" key="2">
    <source>
        <dbReference type="ARBA" id="ARBA00008874"/>
    </source>
</evidence>
<evidence type="ECO:0000256" key="5">
    <source>
        <dbReference type="ARBA" id="ARBA00022723"/>
    </source>
</evidence>
<gene>
    <name evidence="11" type="ORF">CSKR_108259</name>
</gene>
<keyword evidence="7" id="KW-0067">ATP-binding</keyword>
<reference evidence="11 12" key="1">
    <citation type="journal article" date="2018" name="Biotechnol. Adv.">
        <title>Improved genomic resources and new bioinformatic workflow for the carcinogenic parasite Clonorchis sinensis: Biotechnological implications.</title>
        <authorList>
            <person name="Wang D."/>
            <person name="Korhonen P.K."/>
            <person name="Gasser R.B."/>
            <person name="Young N.D."/>
        </authorList>
    </citation>
    <scope>NUCLEOTIDE SEQUENCE [LARGE SCALE GENOMIC DNA]</scope>
    <source>
        <strain evidence="11">Cs-k2</strain>
    </source>
</reference>
<dbReference type="InterPro" id="IPR008271">
    <property type="entry name" value="Ser/Thr_kinase_AS"/>
</dbReference>
<dbReference type="SMART" id="SM00220">
    <property type="entry name" value="S_TKc"/>
    <property type="match status" value="1"/>
</dbReference>
<comment type="similarity">
    <text evidence="2">Belongs to the protein kinase superfamily. STE Ser/Thr protein kinase family. STE20 subfamily.</text>
</comment>
<organism evidence="11 12">
    <name type="scientific">Clonorchis sinensis</name>
    <name type="common">Chinese liver fluke</name>
    <dbReference type="NCBI Taxonomy" id="79923"/>
    <lineage>
        <taxon>Eukaryota</taxon>
        <taxon>Metazoa</taxon>
        <taxon>Spiralia</taxon>
        <taxon>Lophotrochozoa</taxon>
        <taxon>Platyhelminthes</taxon>
        <taxon>Trematoda</taxon>
        <taxon>Digenea</taxon>
        <taxon>Opisthorchiida</taxon>
        <taxon>Opisthorchiata</taxon>
        <taxon>Opisthorchiidae</taxon>
        <taxon>Clonorchis</taxon>
    </lineage>
</organism>
<keyword evidence="11" id="KW-0418">Kinase</keyword>
<keyword evidence="12" id="KW-1185">Reference proteome</keyword>
<feature type="region of interest" description="Disordered" evidence="9">
    <location>
        <begin position="16"/>
        <end position="36"/>
    </location>
</feature>
<comment type="caution">
    <text evidence="11">The sequence shown here is derived from an EMBL/GenBank/DDBJ whole genome shotgun (WGS) entry which is preliminary data.</text>
</comment>
<dbReference type="InterPro" id="IPR051931">
    <property type="entry name" value="PAK3-like"/>
</dbReference>
<keyword evidence="4" id="KW-0808">Transferase</keyword>
<dbReference type="STRING" id="79923.A0A419Q1L2"/>
<dbReference type="FunFam" id="1.10.510.10:FF:000768">
    <property type="entry name" value="Non-specific serine/threonine protein kinase"/>
    <property type="match status" value="1"/>
</dbReference>
<evidence type="ECO:0000256" key="9">
    <source>
        <dbReference type="SAM" id="MobiDB-lite"/>
    </source>
</evidence>
<dbReference type="AlphaFoldDB" id="A0A419Q1L2"/>
<dbReference type="OrthoDB" id="1022360at2759"/>
<evidence type="ECO:0000256" key="3">
    <source>
        <dbReference type="ARBA" id="ARBA00012513"/>
    </source>
</evidence>
<dbReference type="PANTHER" id="PTHR45832:SF22">
    <property type="entry name" value="SERINE_THREONINE-PROTEIN KINASE SAMKA-RELATED"/>
    <property type="match status" value="1"/>
</dbReference>
<accession>A0A419Q1L2</accession>
<keyword evidence="8" id="KW-0460">Magnesium</keyword>
<dbReference type="Proteomes" id="UP000286415">
    <property type="component" value="Unassembled WGS sequence"/>
</dbReference>
<dbReference type="Pfam" id="PF00069">
    <property type="entry name" value="Pkinase"/>
    <property type="match status" value="1"/>
</dbReference>
<evidence type="ECO:0000259" key="10">
    <source>
        <dbReference type="PROSITE" id="PS50011"/>
    </source>
</evidence>
<evidence type="ECO:0000256" key="7">
    <source>
        <dbReference type="ARBA" id="ARBA00022840"/>
    </source>
</evidence>
<comment type="cofactor">
    <cofactor evidence="1">
        <name>Mg(2+)</name>
        <dbReference type="ChEBI" id="CHEBI:18420"/>
    </cofactor>
</comment>
<dbReference type="PROSITE" id="PS50011">
    <property type="entry name" value="PROTEIN_KINASE_DOM"/>
    <property type="match status" value="1"/>
</dbReference>
<dbReference type="GO" id="GO:0004674">
    <property type="term" value="F:protein serine/threonine kinase activity"/>
    <property type="evidence" value="ECO:0007669"/>
    <property type="project" value="UniProtKB-EC"/>
</dbReference>
<dbReference type="PROSITE" id="PS00107">
    <property type="entry name" value="PROTEIN_KINASE_ATP"/>
    <property type="match status" value="1"/>
</dbReference>
<dbReference type="Gene3D" id="1.10.510.10">
    <property type="entry name" value="Transferase(Phosphotransferase) domain 1"/>
    <property type="match status" value="1"/>
</dbReference>
<dbReference type="InterPro" id="IPR011009">
    <property type="entry name" value="Kinase-like_dom_sf"/>
</dbReference>
<evidence type="ECO:0000313" key="11">
    <source>
        <dbReference type="EMBL" id="KAG5449752.1"/>
    </source>
</evidence>
<dbReference type="PANTHER" id="PTHR45832">
    <property type="entry name" value="SERINE/THREONINE-PROTEIN KINASE SAMKA-RELATED-RELATED"/>
    <property type="match status" value="1"/>
</dbReference>
<evidence type="ECO:0000256" key="6">
    <source>
        <dbReference type="ARBA" id="ARBA00022741"/>
    </source>
</evidence>
<dbReference type="GO" id="GO:0046872">
    <property type="term" value="F:metal ion binding"/>
    <property type="evidence" value="ECO:0007669"/>
    <property type="project" value="UniProtKB-KW"/>
</dbReference>
<evidence type="ECO:0000256" key="8">
    <source>
        <dbReference type="ARBA" id="ARBA00022842"/>
    </source>
</evidence>
<dbReference type="InterPro" id="IPR017441">
    <property type="entry name" value="Protein_kinase_ATP_BS"/>
</dbReference>
<evidence type="ECO:0000256" key="1">
    <source>
        <dbReference type="ARBA" id="ARBA00001946"/>
    </source>
</evidence>
<dbReference type="GO" id="GO:0005524">
    <property type="term" value="F:ATP binding"/>
    <property type="evidence" value="ECO:0007669"/>
    <property type="project" value="UniProtKB-UniRule"/>
</dbReference>
<keyword evidence="6" id="KW-0547">Nucleotide-binding</keyword>
<dbReference type="InterPro" id="IPR000719">
    <property type="entry name" value="Prot_kinase_dom"/>
</dbReference>
<dbReference type="InParanoid" id="A0A419Q1L2"/>
<keyword evidence="5" id="KW-0479">Metal-binding</keyword>
<feature type="region of interest" description="Disordered" evidence="9">
    <location>
        <begin position="63"/>
        <end position="104"/>
    </location>
</feature>
<feature type="domain" description="Protein kinase" evidence="10">
    <location>
        <begin position="249"/>
        <end position="501"/>
    </location>
</feature>
<dbReference type="SUPFAM" id="SSF56112">
    <property type="entry name" value="Protein kinase-like (PK-like)"/>
    <property type="match status" value="1"/>
</dbReference>
<reference evidence="11 12" key="2">
    <citation type="journal article" date="2021" name="Genomics">
        <title>High-quality reference genome for Clonorchis sinensis.</title>
        <authorList>
            <person name="Young N.D."/>
            <person name="Stroehlein A.J."/>
            <person name="Kinkar L."/>
            <person name="Wang T."/>
            <person name="Sohn W.M."/>
            <person name="Chang B.C.H."/>
            <person name="Kaur P."/>
            <person name="Weisz D."/>
            <person name="Dudchenko O."/>
            <person name="Aiden E.L."/>
            <person name="Korhonen P.K."/>
            <person name="Gasser R.B."/>
        </authorList>
    </citation>
    <scope>NUCLEOTIDE SEQUENCE [LARGE SCALE GENOMIC DNA]</scope>
    <source>
        <strain evidence="11">Cs-k2</strain>
    </source>
</reference>
<evidence type="ECO:0000256" key="4">
    <source>
        <dbReference type="ARBA" id="ARBA00022679"/>
    </source>
</evidence>
<protein>
    <recommendedName>
        <fullName evidence="3">non-specific serine/threonine protein kinase</fullName>
        <ecNumber evidence="3">2.7.11.1</ecNumber>
    </recommendedName>
</protein>
<dbReference type="PROSITE" id="PS00108">
    <property type="entry name" value="PROTEIN_KINASE_ST"/>
    <property type="match status" value="1"/>
</dbReference>
<dbReference type="EMBL" id="NIRI02000042">
    <property type="protein sequence ID" value="KAG5449752.1"/>
    <property type="molecule type" value="Genomic_DNA"/>
</dbReference>
<evidence type="ECO:0000313" key="12">
    <source>
        <dbReference type="Proteomes" id="UP000286415"/>
    </source>
</evidence>
<sequence>MPFGKKFKLFSRFKHKRKNSAPDEDHAPLTVEDGDIQKYRRESRLSASCTSLDFTSHRVSSSTTLEEVDRVEDGRFNGAGARRGSPTEDDESRNGGYDFDSEDNPQFATLVPTFPPRGVAPITCDITSGNFCGIDAALSQLVDDLKFDKEQRIAKADQIIRAIHALEQVRLPKFLGFGQQTDVCAKLAEFREMSLIQAVEIPKAYALQKEELKTGEQQFLRRGVAEPAEPFYLQALGMITEPGEPTDLYELKETLGSGASGIVCRALERKTNQEVAIKILQLARQTQPEMVVTEIEVLRALKHENIVNYLGSFLRRPLDQLWVVMEYLDGGCLADFVTEFKMESRMIAAVAKECTKGLAYLHDRNIIHRDVKSDNIMLGRRGNVKITDFGFCAQLANPFGRRNSVVGTPYWMAPEVANQDTYGTKIDVWSLGIMVIEMVDGDPPYSGMQPLQAMLIIQTSARPSPKAKRLDPYLYDFLDVCLEVDPRRRATSRQLLRHRFLKRACPLNDLVPFIELTCQYTER</sequence>
<dbReference type="Gene3D" id="3.30.200.20">
    <property type="entry name" value="Phosphorylase Kinase, domain 1"/>
    <property type="match status" value="1"/>
</dbReference>
<proteinExistence type="inferred from homology"/>
<dbReference type="EC" id="2.7.11.1" evidence="3"/>